<accession>A0A7A6RX55</accession>
<dbReference type="EMBL" id="DABGZH010000015">
    <property type="protein sequence ID" value="HAJ0971813.1"/>
    <property type="molecule type" value="Genomic_DNA"/>
</dbReference>
<sequence>MAKISDLNCYQHMASADNVKPKNEVLNTWCVGMNDFARNAEGQDSRRNILSPGAFLEFLAKIFTLGYVDFSKCSNEAGRNMMAHIESSSYIKNNDGSEIMN</sequence>
<reference evidence="1" key="1">
    <citation type="journal article" date="2018" name="Genome Biol.">
        <title>SKESA: strategic k-mer extension for scrupulous assemblies.</title>
        <authorList>
            <person name="Souvorov A."/>
            <person name="Agarwala R."/>
            <person name="Lipman D.J."/>
        </authorList>
    </citation>
    <scope>NUCLEOTIDE SEQUENCE</scope>
    <source>
        <strain evidence="1">EC00626</strain>
    </source>
</reference>
<reference evidence="1" key="2">
    <citation type="submission" date="2019-09" db="EMBL/GenBank/DDBJ databases">
        <authorList>
            <consortium name="NCBI Pathogen Detection Project"/>
        </authorList>
    </citation>
    <scope>NUCLEOTIDE SEQUENCE</scope>
    <source>
        <strain evidence="1">EC00626</strain>
    </source>
</reference>
<evidence type="ECO:0008006" key="2">
    <source>
        <dbReference type="Google" id="ProtNLM"/>
    </source>
</evidence>
<gene>
    <name evidence="1" type="ORF">HL577_14145</name>
</gene>
<proteinExistence type="predicted"/>
<evidence type="ECO:0000313" key="1">
    <source>
        <dbReference type="EMBL" id="HAJ0971813.1"/>
    </source>
</evidence>
<dbReference type="AlphaFoldDB" id="A0A7A6RX55"/>
<protein>
    <recommendedName>
        <fullName evidence="2">DNA-binding protein</fullName>
    </recommendedName>
</protein>
<name>A0A7A6RX55_ECOLX</name>
<organism evidence="1">
    <name type="scientific">Escherichia coli</name>
    <dbReference type="NCBI Taxonomy" id="562"/>
    <lineage>
        <taxon>Bacteria</taxon>
        <taxon>Pseudomonadati</taxon>
        <taxon>Pseudomonadota</taxon>
        <taxon>Gammaproteobacteria</taxon>
        <taxon>Enterobacterales</taxon>
        <taxon>Enterobacteriaceae</taxon>
        <taxon>Escherichia</taxon>
    </lineage>
</organism>
<feature type="non-terminal residue" evidence="1">
    <location>
        <position position="101"/>
    </location>
</feature>
<comment type="caution">
    <text evidence="1">The sequence shown here is derived from an EMBL/GenBank/DDBJ whole genome shotgun (WGS) entry which is preliminary data.</text>
</comment>